<organism evidence="2 3">
    <name type="scientific">Peronospora matthiolae</name>
    <dbReference type="NCBI Taxonomy" id="2874970"/>
    <lineage>
        <taxon>Eukaryota</taxon>
        <taxon>Sar</taxon>
        <taxon>Stramenopiles</taxon>
        <taxon>Oomycota</taxon>
        <taxon>Peronosporomycetes</taxon>
        <taxon>Peronosporales</taxon>
        <taxon>Peronosporaceae</taxon>
        <taxon>Peronospora</taxon>
    </lineage>
</organism>
<dbReference type="AlphaFoldDB" id="A0AAV1TZD7"/>
<gene>
    <name evidence="1" type="ORF">PM001_LOCUS12187</name>
    <name evidence="2" type="ORF">PM001_LOCUS12188</name>
</gene>
<protein>
    <submittedName>
        <fullName evidence="2">Uncharacterized protein</fullName>
    </submittedName>
</protein>
<evidence type="ECO:0000313" key="2">
    <source>
        <dbReference type="EMBL" id="CAK7927038.1"/>
    </source>
</evidence>
<evidence type="ECO:0000313" key="1">
    <source>
        <dbReference type="EMBL" id="CAK7927037.1"/>
    </source>
</evidence>
<dbReference type="Proteomes" id="UP001162060">
    <property type="component" value="Unassembled WGS sequence"/>
</dbReference>
<dbReference type="EMBL" id="CAKLBY020000106">
    <property type="protein sequence ID" value="CAK7927038.1"/>
    <property type="molecule type" value="Genomic_DNA"/>
</dbReference>
<dbReference type="EMBL" id="CAKLBY020000106">
    <property type="protein sequence ID" value="CAK7927037.1"/>
    <property type="molecule type" value="Genomic_DNA"/>
</dbReference>
<reference evidence="2" key="1">
    <citation type="submission" date="2024-01" db="EMBL/GenBank/DDBJ databases">
        <authorList>
            <person name="Webb A."/>
        </authorList>
    </citation>
    <scope>NUCLEOTIDE SEQUENCE</scope>
    <source>
        <strain evidence="2">Pm1</strain>
    </source>
</reference>
<comment type="caution">
    <text evidence="2">The sequence shown here is derived from an EMBL/GenBank/DDBJ whole genome shotgun (WGS) entry which is preliminary data.</text>
</comment>
<accession>A0AAV1TZD7</accession>
<name>A0AAV1TZD7_9STRA</name>
<sequence length="87" mass="9807">MSHPSIGQDEMTVSPLWSQSLQVGRQPAGVLQFPAARRYRESRHPIEYQDKDRLVKARTELAVGVNDRRTAPTASVFSSRRFPPSEA</sequence>
<proteinExistence type="predicted"/>
<evidence type="ECO:0000313" key="3">
    <source>
        <dbReference type="Proteomes" id="UP001162060"/>
    </source>
</evidence>